<dbReference type="Pfam" id="PF02541">
    <property type="entry name" value="Ppx-GppA"/>
    <property type="match status" value="1"/>
</dbReference>
<dbReference type="InterPro" id="IPR048951">
    <property type="entry name" value="Ppx_C"/>
</dbReference>
<comment type="similarity">
    <text evidence="1">Belongs to the GppA/Ppx family.</text>
</comment>
<gene>
    <name evidence="7" type="primary">ppx</name>
    <name evidence="7" type="ORF">FBQ73_12310</name>
</gene>
<dbReference type="AlphaFoldDB" id="A0A6C1KTW6"/>
<protein>
    <recommendedName>
        <fullName evidence="2">exopolyphosphatase</fullName>
        <ecNumber evidence="2">3.6.1.11</ecNumber>
    </recommendedName>
</protein>
<accession>A0A6C1KTW6</accession>
<dbReference type="OrthoDB" id="3698573at2"/>
<comment type="catalytic activity">
    <reaction evidence="4">
        <text>[phosphate](n) + H2O = [phosphate](n-1) + phosphate + H(+)</text>
        <dbReference type="Rhea" id="RHEA:21528"/>
        <dbReference type="Rhea" id="RHEA-COMP:9859"/>
        <dbReference type="Rhea" id="RHEA-COMP:14279"/>
        <dbReference type="ChEBI" id="CHEBI:15377"/>
        <dbReference type="ChEBI" id="CHEBI:15378"/>
        <dbReference type="ChEBI" id="CHEBI:16838"/>
        <dbReference type="ChEBI" id="CHEBI:43474"/>
        <dbReference type="EC" id="3.6.1.11"/>
    </reaction>
</comment>
<evidence type="ECO:0000313" key="7">
    <source>
        <dbReference type="EMBL" id="TLX42433.1"/>
    </source>
</evidence>
<dbReference type="EC" id="3.6.1.11" evidence="2"/>
<dbReference type="Gene3D" id="1.10.3210.10">
    <property type="entry name" value="Hypothetical protein af1432"/>
    <property type="match status" value="1"/>
</dbReference>
<comment type="caution">
    <text evidence="7">The sequence shown here is derived from an EMBL/GenBank/DDBJ whole genome shotgun (WGS) entry which is preliminary data.</text>
</comment>
<evidence type="ECO:0000256" key="2">
    <source>
        <dbReference type="ARBA" id="ARBA00012451"/>
    </source>
</evidence>
<dbReference type="EMBL" id="VAUP01000028">
    <property type="protein sequence ID" value="TLX42433.1"/>
    <property type="molecule type" value="Genomic_DNA"/>
</dbReference>
<dbReference type="GeneID" id="95774238"/>
<dbReference type="InterPro" id="IPR050273">
    <property type="entry name" value="GppA/Ppx_hydrolase"/>
</dbReference>
<dbReference type="Gene3D" id="3.30.420.150">
    <property type="entry name" value="Exopolyphosphatase. Domain 2"/>
    <property type="match status" value="1"/>
</dbReference>
<feature type="domain" description="Ppx/GppA phosphatase N-terminal" evidence="5">
    <location>
        <begin position="28"/>
        <end position="306"/>
    </location>
</feature>
<dbReference type="SUPFAM" id="SSF109604">
    <property type="entry name" value="HD-domain/PDEase-like"/>
    <property type="match status" value="1"/>
</dbReference>
<dbReference type="GO" id="GO:0006793">
    <property type="term" value="P:phosphorus metabolic process"/>
    <property type="evidence" value="ECO:0007669"/>
    <property type="project" value="InterPro"/>
</dbReference>
<feature type="domain" description="Exopolyphosphatase C-terminal" evidence="6">
    <location>
        <begin position="314"/>
        <end position="496"/>
    </location>
</feature>
<dbReference type="RefSeq" id="WP_138399800.1">
    <property type="nucleotide sequence ID" value="NZ_JBAFVI010000008.1"/>
</dbReference>
<name>A0A6C1KTW6_XANAU</name>
<evidence type="ECO:0000256" key="3">
    <source>
        <dbReference type="ARBA" id="ARBA00022801"/>
    </source>
</evidence>
<dbReference type="InterPro" id="IPR003695">
    <property type="entry name" value="Ppx_GppA_N"/>
</dbReference>
<dbReference type="GO" id="GO:0004309">
    <property type="term" value="F:exopolyphosphatase activity"/>
    <property type="evidence" value="ECO:0007669"/>
    <property type="project" value="UniProtKB-EC"/>
</dbReference>
<evidence type="ECO:0000256" key="4">
    <source>
        <dbReference type="ARBA" id="ARBA00047607"/>
    </source>
</evidence>
<evidence type="ECO:0000313" key="8">
    <source>
        <dbReference type="Proteomes" id="UP000305131"/>
    </source>
</evidence>
<keyword evidence="3 7" id="KW-0378">Hydrolase</keyword>
<sequence>MTRAPGRLFTGAPVAVIDIGSNSVRLVVYEGLSRALTPIFNEKALCGLGREVLSTGRLPQDAVDRAFAALKRFRALCDAMEVGEVHALATAAARDAENGPAFIAECEAICGQKIELLTGKREAELAAAGVVAGVYAPDGIVGDLGGGSLELVDVKGRAVGTGVTLPLGGLALQDRSSRSPRKAEKIVRETIPEAEVLGALAGRTFYAVGGTWRALARLHMYTKGYPLHVMHGYVIPAREALDFTRIVHRADAEALAHIDVVSDARRPLLAYGALVLENIVRQGRPSEVVISALGVREGLLHSLMPEEERVRDPLLIAAAEMNVLRSRSPRHGEELVAWTDGFFASAPVLEEAEDEKRLRRAACLLADVSWRAHPDYRGEQSLNMIAHAAFAGIDHPGRAYIALSVYFRHMGLNTDESDTRILELLTTGMLDRARILGAVMRVAYVLSAAMPGILPQMPLQVRGDQLVLSVPRKVVSLVNDRVYNRLRQLARLIGREPLLEQGD</sequence>
<proteinExistence type="inferred from homology"/>
<evidence type="ECO:0000256" key="1">
    <source>
        <dbReference type="ARBA" id="ARBA00007125"/>
    </source>
</evidence>
<dbReference type="InterPro" id="IPR043129">
    <property type="entry name" value="ATPase_NBD"/>
</dbReference>
<dbReference type="CDD" id="cd24052">
    <property type="entry name" value="ASKHA_NBD_HpPPX-GppA-like"/>
    <property type="match status" value="1"/>
</dbReference>
<dbReference type="PANTHER" id="PTHR30005">
    <property type="entry name" value="EXOPOLYPHOSPHATASE"/>
    <property type="match status" value="1"/>
</dbReference>
<dbReference type="Pfam" id="PF21697">
    <property type="entry name" value="Ppx_C"/>
    <property type="match status" value="1"/>
</dbReference>
<dbReference type="Proteomes" id="UP000305131">
    <property type="component" value="Unassembled WGS sequence"/>
</dbReference>
<dbReference type="PANTHER" id="PTHR30005:SF0">
    <property type="entry name" value="RETROGRADE REGULATION PROTEIN 2"/>
    <property type="match status" value="1"/>
</dbReference>
<dbReference type="SUPFAM" id="SSF53067">
    <property type="entry name" value="Actin-like ATPase domain"/>
    <property type="match status" value="2"/>
</dbReference>
<organism evidence="7 8">
    <name type="scientific">Xanthobacter autotrophicus</name>
    <dbReference type="NCBI Taxonomy" id="280"/>
    <lineage>
        <taxon>Bacteria</taxon>
        <taxon>Pseudomonadati</taxon>
        <taxon>Pseudomonadota</taxon>
        <taxon>Alphaproteobacteria</taxon>
        <taxon>Hyphomicrobiales</taxon>
        <taxon>Xanthobacteraceae</taxon>
        <taxon>Xanthobacter</taxon>
    </lineage>
</organism>
<reference evidence="7 8" key="1">
    <citation type="submission" date="2019-05" db="EMBL/GenBank/DDBJ databases">
        <authorList>
            <person name="Zhou X."/>
        </authorList>
    </citation>
    <scope>NUCLEOTIDE SEQUENCE [LARGE SCALE GENOMIC DNA]</scope>
    <source>
        <strain evidence="7 8">DSM 432</strain>
    </source>
</reference>
<evidence type="ECO:0000259" key="6">
    <source>
        <dbReference type="Pfam" id="PF21697"/>
    </source>
</evidence>
<dbReference type="Gene3D" id="3.30.420.40">
    <property type="match status" value="1"/>
</dbReference>
<dbReference type="InterPro" id="IPR022371">
    <property type="entry name" value="Exopolyphosphatase"/>
</dbReference>
<dbReference type="NCBIfam" id="TIGR03706">
    <property type="entry name" value="exo_poly_only"/>
    <property type="match status" value="1"/>
</dbReference>
<evidence type="ECO:0000259" key="5">
    <source>
        <dbReference type="Pfam" id="PF02541"/>
    </source>
</evidence>